<dbReference type="PANTHER" id="PTHR14207:SF0">
    <property type="entry name" value="3-BETA-HYDROXYSTEROID-DELTA(8),DELTA(7)-ISOMERASE"/>
    <property type="match status" value="1"/>
</dbReference>
<dbReference type="STRING" id="441959.B8M2T2"/>
<dbReference type="HOGENOM" id="CLU_072128_0_0_1"/>
<evidence type="ECO:0000256" key="1">
    <source>
        <dbReference type="ARBA" id="ARBA00004141"/>
    </source>
</evidence>
<feature type="transmembrane region" description="Helical" evidence="14">
    <location>
        <begin position="111"/>
        <end position="132"/>
    </location>
</feature>
<dbReference type="eggNOG" id="KOG4826">
    <property type="taxonomic scope" value="Eukaryota"/>
</dbReference>
<feature type="domain" description="EXPERA" evidence="15">
    <location>
        <begin position="55"/>
        <end position="201"/>
    </location>
</feature>
<dbReference type="PROSITE" id="PS51751">
    <property type="entry name" value="EXPERA"/>
    <property type="match status" value="1"/>
</dbReference>
<dbReference type="OrthoDB" id="58557at2759"/>
<keyword evidence="6 13" id="KW-1133">Transmembrane helix</keyword>
<keyword evidence="9 13" id="KW-0472">Membrane</keyword>
<dbReference type="InterPro" id="IPR007905">
    <property type="entry name" value="EBP"/>
</dbReference>
<dbReference type="Proteomes" id="UP000001745">
    <property type="component" value="Unassembled WGS sequence"/>
</dbReference>
<keyword evidence="10" id="KW-1207">Sterol metabolism</keyword>
<keyword evidence="17" id="KW-1185">Reference proteome</keyword>
<dbReference type="GO" id="GO:0005783">
    <property type="term" value="C:endoplasmic reticulum"/>
    <property type="evidence" value="ECO:0007669"/>
    <property type="project" value="TreeGrafter"/>
</dbReference>
<sequence length="225" mass="25919">MTSHPYFPLGLEIQDYRSNESGLFYIVGLFSTGLAVSLCVILGLAIMKRTSMTSADKLTILWFALSGILHCFFEGYFVTHHDRMGPAQDIFGQLWKEYAKSDSRYLVSDSFVVSIETITVVLWGPLCLLVAYLTTIKHSLNHPLRIIICMAHLYGDTLYYATSLFDYYVNGISHSRPEVLYYWVYYFLMNFVWIVVPAYILYNSVCLVSQALNQFESETRSKKKR</sequence>
<evidence type="ECO:0000256" key="3">
    <source>
        <dbReference type="ARBA" id="ARBA00022516"/>
    </source>
</evidence>
<protein>
    <submittedName>
        <fullName evidence="16">EBP domain protein, putative</fullName>
    </submittedName>
</protein>
<dbReference type="GeneID" id="8103761"/>
<comment type="similarity">
    <text evidence="2">Belongs to the EBP family.</text>
</comment>
<evidence type="ECO:0000256" key="12">
    <source>
        <dbReference type="ARBA" id="ARBA00023235"/>
    </source>
</evidence>
<evidence type="ECO:0000256" key="5">
    <source>
        <dbReference type="ARBA" id="ARBA00022955"/>
    </source>
</evidence>
<dbReference type="InterPro" id="IPR033118">
    <property type="entry name" value="EXPERA"/>
</dbReference>
<dbReference type="Pfam" id="PF05241">
    <property type="entry name" value="EBP"/>
    <property type="match status" value="1"/>
</dbReference>
<evidence type="ECO:0000256" key="2">
    <source>
        <dbReference type="ARBA" id="ARBA00008337"/>
    </source>
</evidence>
<dbReference type="AlphaFoldDB" id="B8M2T2"/>
<keyword evidence="12" id="KW-0413">Isomerase</keyword>
<keyword evidence="7" id="KW-0756">Sterol biosynthesis</keyword>
<gene>
    <name evidence="16" type="ORF">TSTA_094330</name>
</gene>
<reference evidence="17" key="1">
    <citation type="journal article" date="2015" name="Genome Announc.">
        <title>Genome sequence of the AIDS-associated pathogen Penicillium marneffei (ATCC18224) and its near taxonomic relative Talaromyces stipitatus (ATCC10500).</title>
        <authorList>
            <person name="Nierman W.C."/>
            <person name="Fedorova-Abrams N.D."/>
            <person name="Andrianopoulos A."/>
        </authorList>
    </citation>
    <scope>NUCLEOTIDE SEQUENCE [LARGE SCALE GENOMIC DNA]</scope>
    <source>
        <strain evidence="17">ATCC 10500 / CBS 375.48 / QM 6759 / NRRL 1006</strain>
    </source>
</reference>
<evidence type="ECO:0000256" key="13">
    <source>
        <dbReference type="PROSITE-ProRule" id="PRU01087"/>
    </source>
</evidence>
<dbReference type="VEuPathDB" id="FungiDB:TSTA_094330"/>
<dbReference type="GO" id="GO:0016020">
    <property type="term" value="C:membrane"/>
    <property type="evidence" value="ECO:0007669"/>
    <property type="project" value="UniProtKB-SubCell"/>
</dbReference>
<keyword evidence="3" id="KW-0444">Lipid biosynthesis</keyword>
<evidence type="ECO:0000256" key="4">
    <source>
        <dbReference type="ARBA" id="ARBA00022692"/>
    </source>
</evidence>
<evidence type="ECO:0000256" key="7">
    <source>
        <dbReference type="ARBA" id="ARBA00023011"/>
    </source>
</evidence>
<feature type="transmembrane region" description="Helical" evidence="14">
    <location>
        <begin position="144"/>
        <end position="162"/>
    </location>
</feature>
<comment type="subcellular location">
    <subcellularLocation>
        <location evidence="1">Membrane</location>
        <topology evidence="1">Multi-pass membrane protein</topology>
    </subcellularLocation>
</comment>
<keyword evidence="8" id="KW-0443">Lipid metabolism</keyword>
<evidence type="ECO:0000313" key="16">
    <source>
        <dbReference type="EMBL" id="EED22187.1"/>
    </source>
</evidence>
<dbReference type="OMA" id="VIEGWFC"/>
<dbReference type="GO" id="GO:0047750">
    <property type="term" value="F:cholestenol delta-isomerase activity"/>
    <property type="evidence" value="ECO:0007669"/>
    <property type="project" value="InterPro"/>
</dbReference>
<dbReference type="GO" id="GO:0016126">
    <property type="term" value="P:sterol biosynthetic process"/>
    <property type="evidence" value="ECO:0007669"/>
    <property type="project" value="UniProtKB-KW"/>
</dbReference>
<accession>B8M2T2</accession>
<organism evidence="16 17">
    <name type="scientific">Talaromyces stipitatus (strain ATCC 10500 / CBS 375.48 / QM 6759 / NRRL 1006)</name>
    <name type="common">Penicillium stipitatum</name>
    <dbReference type="NCBI Taxonomy" id="441959"/>
    <lineage>
        <taxon>Eukaryota</taxon>
        <taxon>Fungi</taxon>
        <taxon>Dikarya</taxon>
        <taxon>Ascomycota</taxon>
        <taxon>Pezizomycotina</taxon>
        <taxon>Eurotiomycetes</taxon>
        <taxon>Eurotiomycetidae</taxon>
        <taxon>Eurotiales</taxon>
        <taxon>Trichocomaceae</taxon>
        <taxon>Talaromyces</taxon>
        <taxon>Talaromyces sect. Talaromyces</taxon>
    </lineage>
</organism>
<dbReference type="GO" id="GO:0004769">
    <property type="term" value="F:steroid Delta-isomerase activity"/>
    <property type="evidence" value="ECO:0007669"/>
    <property type="project" value="TreeGrafter"/>
</dbReference>
<evidence type="ECO:0000256" key="6">
    <source>
        <dbReference type="ARBA" id="ARBA00022989"/>
    </source>
</evidence>
<feature type="transmembrane region" description="Helical" evidence="14">
    <location>
        <begin position="23"/>
        <end position="46"/>
    </location>
</feature>
<dbReference type="PhylomeDB" id="B8M2T2"/>
<evidence type="ECO:0000256" key="9">
    <source>
        <dbReference type="ARBA" id="ARBA00023136"/>
    </source>
</evidence>
<feature type="transmembrane region" description="Helical" evidence="14">
    <location>
        <begin position="182"/>
        <end position="202"/>
    </location>
</feature>
<proteinExistence type="inferred from homology"/>
<dbReference type="PANTHER" id="PTHR14207">
    <property type="entry name" value="STEROL ISOMERASE"/>
    <property type="match status" value="1"/>
</dbReference>
<evidence type="ECO:0000313" key="17">
    <source>
        <dbReference type="Proteomes" id="UP000001745"/>
    </source>
</evidence>
<evidence type="ECO:0000256" key="11">
    <source>
        <dbReference type="ARBA" id="ARBA00023221"/>
    </source>
</evidence>
<name>B8M2T2_TALSN</name>
<evidence type="ECO:0000259" key="15">
    <source>
        <dbReference type="PROSITE" id="PS51751"/>
    </source>
</evidence>
<keyword evidence="5" id="KW-0752">Steroid biosynthesis</keyword>
<evidence type="ECO:0000256" key="10">
    <source>
        <dbReference type="ARBA" id="ARBA00023166"/>
    </source>
</evidence>
<dbReference type="GO" id="GO:0000247">
    <property type="term" value="F:C-8 sterol isomerase activity"/>
    <property type="evidence" value="ECO:0007669"/>
    <property type="project" value="TreeGrafter"/>
</dbReference>
<dbReference type="EMBL" id="EQ962653">
    <property type="protein sequence ID" value="EED22187.1"/>
    <property type="molecule type" value="Genomic_DNA"/>
</dbReference>
<evidence type="ECO:0000256" key="14">
    <source>
        <dbReference type="SAM" id="Phobius"/>
    </source>
</evidence>
<keyword evidence="11" id="KW-0753">Steroid metabolism</keyword>
<dbReference type="InParanoid" id="B8M2T2"/>
<evidence type="ECO:0000256" key="8">
    <source>
        <dbReference type="ARBA" id="ARBA00023098"/>
    </source>
</evidence>
<dbReference type="RefSeq" id="XP_002479150.1">
    <property type="nucleotide sequence ID" value="XM_002479105.1"/>
</dbReference>
<keyword evidence="4 13" id="KW-0812">Transmembrane</keyword>
<feature type="transmembrane region" description="Helical" evidence="14">
    <location>
        <begin position="58"/>
        <end position="78"/>
    </location>
</feature>